<evidence type="ECO:0000256" key="1">
    <source>
        <dbReference type="ARBA" id="ARBA00004141"/>
    </source>
</evidence>
<evidence type="ECO:0000259" key="8">
    <source>
        <dbReference type="PROSITE" id="PS50850"/>
    </source>
</evidence>
<dbReference type="GO" id="GO:0022857">
    <property type="term" value="F:transmembrane transporter activity"/>
    <property type="evidence" value="ECO:0007669"/>
    <property type="project" value="InterPro"/>
</dbReference>
<keyword evidence="5 7" id="KW-0472">Membrane</keyword>
<feature type="transmembrane region" description="Helical" evidence="7">
    <location>
        <begin position="1271"/>
        <end position="1294"/>
    </location>
</feature>
<evidence type="ECO:0000256" key="3">
    <source>
        <dbReference type="ARBA" id="ARBA00022737"/>
    </source>
</evidence>
<sequence>MATSPRSSPKVVPHPEPRLAVLYEPKDNEAEVDVIAVHGIGANADLTWESRGVNWLKHDDMLPSAAKTARIMRFSYNSQWLGQNSIVQHLSAIANDLLYSIRNMRQDFPQRPIVFICHCFGGIVIERAIITVRLFREEWKIKTGSSDHHDGDLVDCISGIIFLGTPFRGSEAQRYADIIGNILSGVGLGNSKVYEMVSPHSQALKDQLNDFVRIINRQHIPSFCFFEKQKSNVGRIIKSPLARLVVIVDEHSSTIDGISSLGLDADHFQIHRYSSPKDPNYESVVFQLVEMINKAPHRTKARLYPRPMAINEEPVDSDNMKQSLRALAVSSPVDDKIHFQKQIGERYLAPEETYNWVQANAVYTKWLNRDDDPLLWIHGEEGQGKTPLMISLINGLTDKVERSSRQRALAYVFCLSPNGYQKDAAFIARSILHQVLYQKKNNVNAFHHWSQEYQARDDALLNDVQSLWKILQLTLTEAKLVVAYFVLYRPEECDPHIMAVFSTLLQANHTACHIKWVVISSKHSGDYPELKVSRRIDLATASTIEVPDIKPRRSSPISLSPMSLDTREPQSSRPTSWSSHEMKIPSPAEQDIKVRNLATVYCDRIERHWICEIQTRRQDSGSLLIEATRLNHETNIIRHEILPEMALIPHTETSLSPERKFAISFLETQELSLHDARKAWKFSGHLDYLFEDDSSFRWLQEAIYGGHLLSIQKTQHITSNRERESSKQDLRLWGSDDGQECIKLMFFPNSRTKYTKEYQVEPVDRTKDFEHVPDLEDRRNQVYEIINEASFQKYVVFVAAAGFITDAYDIFAVNTVLPMVSLVYWDSEFMPKGTYTAMLCATLAGSMIGQVIFGVLGDLFGRKKMYGLLLVIVLWATLGLAASADGSYQSMSIAAWMFIWRFLMGIGIGGDYPLSAAITSEFAPQKHRSSMLATLFFMQPLGQFVATLVALVVTYLFRHQMKSVQKCQTLDVECYRAVDRTWRIIVGIGGIPALVAMVIRLQIPESPRYTLDVLLEGEKALKDTEGYFFVPVSTTVSQEEHESGSDDGLAHSTQLSSEPKPLTTSMQQTNGDVDSNEITITRTNMDSRHRSVPPVPRSPQIPRRPTQIHYHETTYNPTPVRSIRGNIQSGAPPFTMKEWWSGFKKYMFKEGNWIHLAGTMTSWFLLDVSFYGLGMSSPKVIQKLWDGLKADSPNTRTVFELLYENSWHSSIVVSLGALLGGIAMIYVIQHSRPVIVQSLFFAVLGIILFVAGGTFKPFLSSASSGDHWALVIFYFFCNFFFNLGANATTFIIPAEQFPTRYRCTCHGLSAASGKFGSVVVQLAVGLSGATNLGTTSLGNWLLGFGVLMFAGSIVTQVAVPDSRDAKGQSMSLEDLAKGVECTKELSPQRWNRWHTRLGRDEGAEP</sequence>
<dbReference type="Gene3D" id="3.40.50.1820">
    <property type="entry name" value="alpha/beta hydrolase"/>
    <property type="match status" value="1"/>
</dbReference>
<feature type="transmembrane region" description="Helical" evidence="7">
    <location>
        <begin position="1207"/>
        <end position="1227"/>
    </location>
</feature>
<feature type="transmembrane region" description="Helical" evidence="7">
    <location>
        <begin position="931"/>
        <end position="957"/>
    </location>
</feature>
<comment type="subcellular location">
    <subcellularLocation>
        <location evidence="1">Membrane</location>
        <topology evidence="1">Multi-pass membrane protein</topology>
    </subcellularLocation>
</comment>
<evidence type="ECO:0000256" key="7">
    <source>
        <dbReference type="SAM" id="Phobius"/>
    </source>
</evidence>
<feature type="region of interest" description="Disordered" evidence="6">
    <location>
        <begin position="1039"/>
        <end position="1103"/>
    </location>
</feature>
<keyword evidence="3" id="KW-0677">Repeat</keyword>
<dbReference type="GeneID" id="59287255"/>
<feature type="domain" description="Major facilitator superfamily (MFS) profile" evidence="8">
    <location>
        <begin position="795"/>
        <end position="1363"/>
    </location>
</feature>
<protein>
    <recommendedName>
        <fullName evidence="8">Major facilitator superfamily (MFS) profile domain-containing protein</fullName>
    </recommendedName>
</protein>
<dbReference type="SUPFAM" id="SSF103473">
    <property type="entry name" value="MFS general substrate transporter"/>
    <property type="match status" value="1"/>
</dbReference>
<feature type="compositionally biased region" description="Polar residues" evidence="6">
    <location>
        <begin position="1051"/>
        <end position="1084"/>
    </location>
</feature>
<dbReference type="Proteomes" id="UP000578531">
    <property type="component" value="Unassembled WGS sequence"/>
</dbReference>
<dbReference type="RefSeq" id="XP_037165317.1">
    <property type="nucleotide sequence ID" value="XM_037307508.1"/>
</dbReference>
<evidence type="ECO:0000256" key="4">
    <source>
        <dbReference type="ARBA" id="ARBA00022989"/>
    </source>
</evidence>
<dbReference type="PROSITE" id="PS50850">
    <property type="entry name" value="MFS"/>
    <property type="match status" value="1"/>
</dbReference>
<keyword evidence="2 7" id="KW-0812">Transmembrane</keyword>
<dbReference type="Pfam" id="PF24883">
    <property type="entry name" value="NPHP3_N"/>
    <property type="match status" value="1"/>
</dbReference>
<dbReference type="GO" id="GO:0016020">
    <property type="term" value="C:membrane"/>
    <property type="evidence" value="ECO:0007669"/>
    <property type="project" value="UniProtKB-SubCell"/>
</dbReference>
<feature type="transmembrane region" description="Helical" evidence="7">
    <location>
        <begin position="1153"/>
        <end position="1173"/>
    </location>
</feature>
<dbReference type="InterPro" id="IPR056884">
    <property type="entry name" value="NPHP3-like_N"/>
</dbReference>
<comment type="caution">
    <text evidence="9">The sequence shown here is derived from an EMBL/GenBank/DDBJ whole genome shotgun (WGS) entry which is preliminary data.</text>
</comment>
<feature type="transmembrane region" description="Helical" evidence="7">
    <location>
        <begin position="890"/>
        <end position="910"/>
    </location>
</feature>
<dbReference type="PANTHER" id="PTHR24064">
    <property type="entry name" value="SOLUTE CARRIER FAMILY 22 MEMBER"/>
    <property type="match status" value="1"/>
</dbReference>
<proteinExistence type="predicted"/>
<feature type="region of interest" description="Disordered" evidence="6">
    <location>
        <begin position="550"/>
        <end position="583"/>
    </location>
</feature>
<feature type="transmembrane region" description="Helical" evidence="7">
    <location>
        <begin position="865"/>
        <end position="884"/>
    </location>
</feature>
<dbReference type="InterPro" id="IPR005828">
    <property type="entry name" value="MFS_sugar_transport-like"/>
</dbReference>
<evidence type="ECO:0000256" key="2">
    <source>
        <dbReference type="ARBA" id="ARBA00022692"/>
    </source>
</evidence>
<dbReference type="EMBL" id="JACCJC010000021">
    <property type="protein sequence ID" value="KAF6235965.1"/>
    <property type="molecule type" value="Genomic_DNA"/>
</dbReference>
<dbReference type="PROSITE" id="PS00217">
    <property type="entry name" value="SUGAR_TRANSPORT_2"/>
    <property type="match status" value="1"/>
</dbReference>
<keyword evidence="10" id="KW-1185">Reference proteome</keyword>
<evidence type="ECO:0000313" key="9">
    <source>
        <dbReference type="EMBL" id="KAF6235965.1"/>
    </source>
</evidence>
<feature type="transmembrane region" description="Helical" evidence="7">
    <location>
        <begin position="1239"/>
        <end position="1259"/>
    </location>
</feature>
<name>A0A8H6FW80_9LECA</name>
<dbReference type="InterPro" id="IPR005829">
    <property type="entry name" value="Sugar_transporter_CS"/>
</dbReference>
<dbReference type="Pfam" id="PF00083">
    <property type="entry name" value="Sugar_tr"/>
    <property type="match status" value="1"/>
</dbReference>
<dbReference type="InterPro" id="IPR036259">
    <property type="entry name" value="MFS_trans_sf"/>
</dbReference>
<reference evidence="9 10" key="1">
    <citation type="journal article" date="2020" name="Genomics">
        <title>Complete, high-quality genomes from long-read metagenomic sequencing of two wolf lichen thalli reveals enigmatic genome architecture.</title>
        <authorList>
            <person name="McKenzie S.K."/>
            <person name="Walston R.F."/>
            <person name="Allen J.L."/>
        </authorList>
    </citation>
    <scope>NUCLEOTIDE SEQUENCE [LARGE SCALE GENOMIC DNA]</scope>
    <source>
        <strain evidence="9">WasteWater2</strain>
    </source>
</reference>
<feature type="transmembrane region" description="Helical" evidence="7">
    <location>
        <begin position="1340"/>
        <end position="1359"/>
    </location>
</feature>
<organism evidence="9 10">
    <name type="scientific">Letharia columbiana</name>
    <dbReference type="NCBI Taxonomy" id="112416"/>
    <lineage>
        <taxon>Eukaryota</taxon>
        <taxon>Fungi</taxon>
        <taxon>Dikarya</taxon>
        <taxon>Ascomycota</taxon>
        <taxon>Pezizomycotina</taxon>
        <taxon>Lecanoromycetes</taxon>
        <taxon>OSLEUM clade</taxon>
        <taxon>Lecanoromycetidae</taxon>
        <taxon>Lecanorales</taxon>
        <taxon>Lecanorineae</taxon>
        <taxon>Parmeliaceae</taxon>
        <taxon>Letharia</taxon>
    </lineage>
</organism>
<evidence type="ECO:0000256" key="5">
    <source>
        <dbReference type="ARBA" id="ARBA00023136"/>
    </source>
</evidence>
<evidence type="ECO:0000256" key="6">
    <source>
        <dbReference type="SAM" id="MobiDB-lite"/>
    </source>
</evidence>
<dbReference type="SUPFAM" id="SSF53474">
    <property type="entry name" value="alpha/beta-Hydrolases"/>
    <property type="match status" value="1"/>
</dbReference>
<accession>A0A8H6FW80</accession>
<evidence type="ECO:0000313" key="10">
    <source>
        <dbReference type="Proteomes" id="UP000578531"/>
    </source>
</evidence>
<feature type="compositionally biased region" description="Polar residues" evidence="6">
    <location>
        <begin position="555"/>
        <end position="564"/>
    </location>
</feature>
<dbReference type="Gene3D" id="1.20.1250.20">
    <property type="entry name" value="MFS general substrate transporter like domains"/>
    <property type="match status" value="2"/>
</dbReference>
<dbReference type="OrthoDB" id="1658288at2759"/>
<keyword evidence="4 7" id="KW-1133">Transmembrane helix</keyword>
<dbReference type="InterPro" id="IPR020846">
    <property type="entry name" value="MFS_dom"/>
</dbReference>
<feature type="transmembrane region" description="Helical" evidence="7">
    <location>
        <begin position="833"/>
        <end position="853"/>
    </location>
</feature>
<gene>
    <name evidence="9" type="ORF">HO173_005593</name>
</gene>
<dbReference type="InterPro" id="IPR029058">
    <property type="entry name" value="AB_hydrolase_fold"/>
</dbReference>